<feature type="repeat" description="PPR" evidence="2">
    <location>
        <begin position="107"/>
        <end position="141"/>
    </location>
</feature>
<name>A0AAQ3QF80_9LILI</name>
<accession>A0AAQ3QF80</accession>
<dbReference type="InterPro" id="IPR011990">
    <property type="entry name" value="TPR-like_helical_dom_sf"/>
</dbReference>
<dbReference type="PROSITE" id="PS51375">
    <property type="entry name" value="PPR"/>
    <property type="match status" value="3"/>
</dbReference>
<feature type="repeat" description="PPR" evidence="2">
    <location>
        <begin position="208"/>
        <end position="242"/>
    </location>
</feature>
<gene>
    <name evidence="3" type="ORF">Cni_G15909</name>
</gene>
<organism evidence="3 4">
    <name type="scientific">Canna indica</name>
    <name type="common">Indian-shot</name>
    <dbReference type="NCBI Taxonomy" id="4628"/>
    <lineage>
        <taxon>Eukaryota</taxon>
        <taxon>Viridiplantae</taxon>
        <taxon>Streptophyta</taxon>
        <taxon>Embryophyta</taxon>
        <taxon>Tracheophyta</taxon>
        <taxon>Spermatophyta</taxon>
        <taxon>Magnoliopsida</taxon>
        <taxon>Liliopsida</taxon>
        <taxon>Zingiberales</taxon>
        <taxon>Cannaceae</taxon>
        <taxon>Canna</taxon>
    </lineage>
</organism>
<dbReference type="InterPro" id="IPR046960">
    <property type="entry name" value="PPR_At4g14850-like_plant"/>
</dbReference>
<dbReference type="GO" id="GO:0009451">
    <property type="term" value="P:RNA modification"/>
    <property type="evidence" value="ECO:0007669"/>
    <property type="project" value="InterPro"/>
</dbReference>
<dbReference type="Gene3D" id="1.25.40.10">
    <property type="entry name" value="Tetratricopeptide repeat domain"/>
    <property type="match status" value="4"/>
</dbReference>
<evidence type="ECO:0000256" key="1">
    <source>
        <dbReference type="ARBA" id="ARBA00022737"/>
    </source>
</evidence>
<dbReference type="GO" id="GO:0003723">
    <property type="term" value="F:RNA binding"/>
    <property type="evidence" value="ECO:0007669"/>
    <property type="project" value="InterPro"/>
</dbReference>
<feature type="repeat" description="PPR" evidence="2">
    <location>
        <begin position="309"/>
        <end position="343"/>
    </location>
</feature>
<dbReference type="NCBIfam" id="TIGR00756">
    <property type="entry name" value="PPR"/>
    <property type="match status" value="2"/>
</dbReference>
<proteinExistence type="predicted"/>
<dbReference type="Pfam" id="PF01535">
    <property type="entry name" value="PPR"/>
    <property type="match status" value="6"/>
</dbReference>
<dbReference type="Proteomes" id="UP001327560">
    <property type="component" value="Chromosome 5"/>
</dbReference>
<evidence type="ECO:0000256" key="2">
    <source>
        <dbReference type="PROSITE-ProRule" id="PRU00708"/>
    </source>
</evidence>
<keyword evidence="4" id="KW-1185">Reference proteome</keyword>
<dbReference type="FunFam" id="1.25.40.10:FF:000343">
    <property type="entry name" value="Pentatricopeptide repeat-containing protein At3g58590"/>
    <property type="match status" value="1"/>
</dbReference>
<dbReference type="FunFam" id="1.25.40.10:FF:000344">
    <property type="entry name" value="Pentatricopeptide repeat-containing protein"/>
    <property type="match status" value="1"/>
</dbReference>
<evidence type="ECO:0000313" key="3">
    <source>
        <dbReference type="EMBL" id="WOL07171.1"/>
    </source>
</evidence>
<reference evidence="3 4" key="1">
    <citation type="submission" date="2023-10" db="EMBL/GenBank/DDBJ databases">
        <title>Chromosome-scale genome assembly provides insights into flower coloration mechanisms of Canna indica.</title>
        <authorList>
            <person name="Li C."/>
        </authorList>
    </citation>
    <scope>NUCLEOTIDE SEQUENCE [LARGE SCALE GENOMIC DNA]</scope>
    <source>
        <tissue evidence="3">Flower</tissue>
    </source>
</reference>
<dbReference type="Pfam" id="PF13041">
    <property type="entry name" value="PPR_2"/>
    <property type="match status" value="1"/>
</dbReference>
<keyword evidence="1" id="KW-0677">Repeat</keyword>
<dbReference type="AlphaFoldDB" id="A0AAQ3QF80"/>
<dbReference type="InterPro" id="IPR002885">
    <property type="entry name" value="PPR_rpt"/>
</dbReference>
<dbReference type="PANTHER" id="PTHR47926">
    <property type="entry name" value="PENTATRICOPEPTIDE REPEAT-CONTAINING PROTEIN"/>
    <property type="match status" value="1"/>
</dbReference>
<dbReference type="EMBL" id="CP136894">
    <property type="protein sequence ID" value="WOL07171.1"/>
    <property type="molecule type" value="Genomic_DNA"/>
</dbReference>
<dbReference type="FunFam" id="1.25.40.10:FF:000090">
    <property type="entry name" value="Pentatricopeptide repeat-containing protein, chloroplastic"/>
    <property type="match status" value="1"/>
</dbReference>
<sequence length="486" mass="54114">MSMTSRIKLLNHKIKGLTDAGFFEETLHAYRTLRVSDTKPDRFTFVYILKSCVGLSARQEAMSIHSHVTKSGFEVDLLIRNSLIEMYSNFGAVSSARQVFDHMRRRNLVSWNLMISGYRKNGYYKEALDQCILMRHEGQALDLVGLKIVLPLIGCVKALGLSKSIHAHVVTTGLSQDTAIATALLDTYSKCGDFRASEQLFDEILHKDIICWNAMITRYSQLGKHVSVLELFKTMLFEGFEPSIPTILLLLNACTAVSNLQLGSCIHGYITRLGFTEDVSLSGLLVDMYSKCGELCSAACVFSEISKGNVNSWSCMIHGLGMHGHGRSALMVFFKMLKRGILPDGTCFLVLLASCSHCGLMKEGQQMFYYMVSHFGIQPRMDHFVTIIDLFGRAGYINEVVNFLSEMAIEPDGSLIGALLSGCRVHGHAEMGGLFEMLIGSKWLTAGLYKILVDIYACNGRWEEVIKIRRLIEERGLEGTCGCSLI</sequence>
<protein>
    <submittedName>
        <fullName evidence="3">Pentatricopeptide repeat-containing protein</fullName>
    </submittedName>
</protein>
<evidence type="ECO:0000313" key="4">
    <source>
        <dbReference type="Proteomes" id="UP001327560"/>
    </source>
</evidence>